<keyword evidence="1" id="KW-0175">Coiled coil</keyword>
<accession>A0A371H1W3</accession>
<evidence type="ECO:0000256" key="1">
    <source>
        <dbReference type="SAM" id="Coils"/>
    </source>
</evidence>
<dbReference type="STRING" id="157652.A0A371H1W3"/>
<gene>
    <name evidence="3" type="ORF">CR513_20506</name>
</gene>
<evidence type="ECO:0000313" key="4">
    <source>
        <dbReference type="Proteomes" id="UP000257109"/>
    </source>
</evidence>
<comment type="caution">
    <text evidence="3">The sequence shown here is derived from an EMBL/GenBank/DDBJ whole genome shotgun (WGS) entry which is preliminary data.</text>
</comment>
<feature type="coiled-coil region" evidence="1">
    <location>
        <begin position="141"/>
        <end position="182"/>
    </location>
</feature>
<feature type="non-terminal residue" evidence="3">
    <location>
        <position position="1"/>
    </location>
</feature>
<dbReference type="EMBL" id="QJKJ01003816">
    <property type="protein sequence ID" value="RDX96792.1"/>
    <property type="molecule type" value="Genomic_DNA"/>
</dbReference>
<protein>
    <submittedName>
        <fullName evidence="3">Uncharacterized protein</fullName>
    </submittedName>
</protein>
<feature type="region of interest" description="Disordered" evidence="2">
    <location>
        <begin position="49"/>
        <end position="70"/>
    </location>
</feature>
<reference evidence="3" key="1">
    <citation type="submission" date="2018-05" db="EMBL/GenBank/DDBJ databases">
        <title>Draft genome of Mucuna pruriens seed.</title>
        <authorList>
            <person name="Nnadi N.E."/>
            <person name="Vos R."/>
            <person name="Hasami M.H."/>
            <person name="Devisetty U.K."/>
            <person name="Aguiy J.C."/>
        </authorList>
    </citation>
    <scope>NUCLEOTIDE SEQUENCE [LARGE SCALE GENOMIC DNA]</scope>
    <source>
        <strain evidence="3">JCA_2017</strain>
    </source>
</reference>
<dbReference type="AlphaFoldDB" id="A0A371H1W3"/>
<organism evidence="3 4">
    <name type="scientific">Mucuna pruriens</name>
    <name type="common">Velvet bean</name>
    <name type="synonym">Dolichos pruriens</name>
    <dbReference type="NCBI Taxonomy" id="157652"/>
    <lineage>
        <taxon>Eukaryota</taxon>
        <taxon>Viridiplantae</taxon>
        <taxon>Streptophyta</taxon>
        <taxon>Embryophyta</taxon>
        <taxon>Tracheophyta</taxon>
        <taxon>Spermatophyta</taxon>
        <taxon>Magnoliopsida</taxon>
        <taxon>eudicotyledons</taxon>
        <taxon>Gunneridae</taxon>
        <taxon>Pentapetalae</taxon>
        <taxon>rosids</taxon>
        <taxon>fabids</taxon>
        <taxon>Fabales</taxon>
        <taxon>Fabaceae</taxon>
        <taxon>Papilionoideae</taxon>
        <taxon>50 kb inversion clade</taxon>
        <taxon>NPAAA clade</taxon>
        <taxon>indigoferoid/millettioid clade</taxon>
        <taxon>Phaseoleae</taxon>
        <taxon>Mucuna</taxon>
    </lineage>
</organism>
<proteinExistence type="predicted"/>
<keyword evidence="4" id="KW-1185">Reference proteome</keyword>
<dbReference type="Gene3D" id="1.20.5.340">
    <property type="match status" value="1"/>
</dbReference>
<dbReference type="Proteomes" id="UP000257109">
    <property type="component" value="Unassembled WGS sequence"/>
</dbReference>
<name>A0A371H1W3_MUCPR</name>
<evidence type="ECO:0000313" key="3">
    <source>
        <dbReference type="EMBL" id="RDX96792.1"/>
    </source>
</evidence>
<evidence type="ECO:0000256" key="2">
    <source>
        <dbReference type="SAM" id="MobiDB-lite"/>
    </source>
</evidence>
<sequence length="374" mass="44058">METMVTTLRVSKDLKKLPMEELLGTLKFHEMELNEDEGQLKGKIKMEEQFQEAHQGNEKQEEEEKEKKKPFIKKKKSLMATWEDLDLSSLEDEDEEANLCLMADTTSEDEDDEKVNFNNLEYLEIVYQELLSNSSTLPLEYKELKRKFSKLTKDFESLEKENSILKKENEKLKEEQTNYLSKVNTSKVTELQKELLKYSRSPHDKSSLGFEKEKENKRKTKFHCSNYRKFRWRSYDCRECPKGLSKPLRTNPKKIWKKTTVMVLGQWMLTKHDGRRVYVRRPPSKEKRMSYLRRIHSQGLQYSIVFSTKRQNNLYKIDLANLTNQNVTCLKLGHASLRLISKLKKHNHMGGLPSLVYKAGLLCDACQKGKQIID</sequence>